<evidence type="ECO:0000256" key="33">
    <source>
        <dbReference type="ARBA" id="ARBA00023176"/>
    </source>
</evidence>
<dbReference type="CDD" id="cd05040">
    <property type="entry name" value="PTKc_Ack_like"/>
    <property type="match status" value="1"/>
</dbReference>
<feature type="compositionally biased region" description="Pro residues" evidence="45">
    <location>
        <begin position="896"/>
        <end position="907"/>
    </location>
</feature>
<evidence type="ECO:0000256" key="10">
    <source>
        <dbReference type="ARBA" id="ARBA00011903"/>
    </source>
</evidence>
<dbReference type="GO" id="GO:0030136">
    <property type="term" value="C:clathrin-coated vesicle"/>
    <property type="evidence" value="ECO:0007669"/>
    <property type="project" value="UniProtKB-SubCell"/>
</dbReference>
<dbReference type="InterPro" id="IPR008266">
    <property type="entry name" value="Tyr_kinase_AS"/>
</dbReference>
<dbReference type="Pfam" id="PF07714">
    <property type="entry name" value="PK_Tyr_Ser-Thr"/>
    <property type="match status" value="1"/>
</dbReference>
<keyword evidence="43" id="KW-0245">EGF-like domain</keyword>
<feature type="compositionally biased region" description="Pro residues" evidence="45">
    <location>
        <begin position="952"/>
        <end position="963"/>
    </location>
</feature>
<feature type="compositionally biased region" description="Pro residues" evidence="45">
    <location>
        <begin position="1049"/>
        <end position="1061"/>
    </location>
</feature>
<comment type="similarity">
    <text evidence="38">Belongs to the protein kinase superfamily. Tyr protein kinase family.</text>
</comment>
<keyword evidence="12" id="KW-0728">SH3 domain</keyword>
<comment type="caution">
    <text evidence="43">Lacks conserved residue(s) required for the propagation of feature annotation.</text>
</comment>
<dbReference type="InterPro" id="IPR049587">
    <property type="entry name" value="TNK-like_SAM"/>
</dbReference>
<evidence type="ECO:0000313" key="51">
    <source>
        <dbReference type="EMBL" id="EHA97821.1"/>
    </source>
</evidence>
<evidence type="ECO:0000256" key="21">
    <source>
        <dbReference type="ARBA" id="ARBA00022723"/>
    </source>
</evidence>
<dbReference type="GO" id="GO:0004712">
    <property type="term" value="F:protein serine/threonine/tyrosine kinase activity"/>
    <property type="evidence" value="ECO:0007669"/>
    <property type="project" value="InterPro"/>
</dbReference>
<evidence type="ECO:0000256" key="23">
    <source>
        <dbReference type="ARBA" id="ARBA00022753"/>
    </source>
</evidence>
<dbReference type="Gene3D" id="1.10.8.10">
    <property type="entry name" value="DNA helicase RuvA subunit, C-terminal domain"/>
    <property type="match status" value="1"/>
</dbReference>
<dbReference type="GO" id="GO:0007160">
    <property type="term" value="P:cell-matrix adhesion"/>
    <property type="evidence" value="ECO:0007669"/>
    <property type="project" value="InterPro"/>
</dbReference>
<evidence type="ECO:0000256" key="30">
    <source>
        <dbReference type="ARBA" id="ARBA00023136"/>
    </source>
</evidence>
<keyword evidence="23" id="KW-0967">Endosome</keyword>
<evidence type="ECO:0000256" key="24">
    <source>
        <dbReference type="ARBA" id="ARBA00022777"/>
    </source>
</evidence>
<dbReference type="GO" id="GO:0005886">
    <property type="term" value="C:plasma membrane"/>
    <property type="evidence" value="ECO:0007669"/>
    <property type="project" value="UniProtKB-SubCell"/>
</dbReference>
<feature type="transmembrane region" description="Helical" evidence="46">
    <location>
        <begin position="2241"/>
        <end position="2264"/>
    </location>
</feature>
<dbReference type="Gene3D" id="4.10.680.10">
    <property type="entry name" value="Cdc42-like binding domain"/>
    <property type="match status" value="1"/>
</dbReference>
<dbReference type="EC" id="2.7.10.2" evidence="10"/>
<dbReference type="CDD" id="cd14328">
    <property type="entry name" value="UBA_TNK1"/>
    <property type="match status" value="1"/>
</dbReference>
<dbReference type="InterPro" id="IPR056619">
    <property type="entry name" value="C8-3_MUC4"/>
</dbReference>
<dbReference type="PROSITE" id="PS50026">
    <property type="entry name" value="EGF_3"/>
    <property type="match status" value="2"/>
</dbReference>
<evidence type="ECO:0000256" key="3">
    <source>
        <dbReference type="ARBA" id="ARBA00004132"/>
    </source>
</evidence>
<name>G5ALB1_HETGA</name>
<dbReference type="Proteomes" id="UP000006813">
    <property type="component" value="Unassembled WGS sequence"/>
</dbReference>
<dbReference type="PANTHER" id="PTHR13802">
    <property type="entry name" value="MUCIN 4-RELATED"/>
    <property type="match status" value="1"/>
</dbReference>
<keyword evidence="18" id="KW-0254">Endocytosis</keyword>
<feature type="domain" description="NIDO" evidence="49">
    <location>
        <begin position="1365"/>
        <end position="1481"/>
    </location>
</feature>
<keyword evidence="20 46" id="KW-0812">Transmembrane</keyword>
<evidence type="ECO:0000256" key="44">
    <source>
        <dbReference type="PROSITE-ProRule" id="PRU10141"/>
    </source>
</evidence>
<evidence type="ECO:0000256" key="2">
    <source>
        <dbReference type="ARBA" id="ARBA00004123"/>
    </source>
</evidence>
<evidence type="ECO:0000256" key="5">
    <source>
        <dbReference type="ARBA" id="ARBA00004180"/>
    </source>
</evidence>
<keyword evidence="34" id="KW-0539">Nucleus</keyword>
<dbReference type="GO" id="GO:0005912">
    <property type="term" value="C:adherens junction"/>
    <property type="evidence" value="ECO:0007669"/>
    <property type="project" value="UniProtKB-SubCell"/>
</dbReference>
<dbReference type="InterPro" id="IPR011009">
    <property type="entry name" value="Kinase-like_dom_sf"/>
</dbReference>
<dbReference type="GO" id="GO:0005768">
    <property type="term" value="C:endosome"/>
    <property type="evidence" value="ECO:0007669"/>
    <property type="project" value="UniProtKB-SubCell"/>
</dbReference>
<dbReference type="PRINTS" id="PR00109">
    <property type="entry name" value="TYRKINASE"/>
</dbReference>
<evidence type="ECO:0000259" key="49">
    <source>
        <dbReference type="PROSITE" id="PS51220"/>
    </source>
</evidence>
<keyword evidence="28" id="KW-0965">Cell junction</keyword>
<dbReference type="GO" id="GO:0046872">
    <property type="term" value="F:metal ion binding"/>
    <property type="evidence" value="ECO:0007669"/>
    <property type="project" value="UniProtKB-KW"/>
</dbReference>
<keyword evidence="33" id="KW-0168">Coated pit</keyword>
<dbReference type="InterPro" id="IPR021619">
    <property type="entry name" value="Mig-6"/>
</dbReference>
<dbReference type="GO" id="GO:0005524">
    <property type="term" value="F:ATP binding"/>
    <property type="evidence" value="ECO:0007669"/>
    <property type="project" value="UniProtKB-UniRule"/>
</dbReference>
<keyword evidence="24" id="KW-0418">Kinase</keyword>
<dbReference type="EMBL" id="JH165776">
    <property type="protein sequence ID" value="EHA97821.1"/>
    <property type="molecule type" value="Genomic_DNA"/>
</dbReference>
<evidence type="ECO:0000256" key="19">
    <source>
        <dbReference type="ARBA" id="ARBA00022679"/>
    </source>
</evidence>
<evidence type="ECO:0000256" key="18">
    <source>
        <dbReference type="ARBA" id="ARBA00022583"/>
    </source>
</evidence>
<dbReference type="InterPro" id="IPR001846">
    <property type="entry name" value="VWF_type-D"/>
</dbReference>
<dbReference type="GO" id="GO:0030659">
    <property type="term" value="C:cytoplasmic vesicle membrane"/>
    <property type="evidence" value="ECO:0007669"/>
    <property type="project" value="UniProtKB-SubCell"/>
</dbReference>
<evidence type="ECO:0000256" key="29">
    <source>
        <dbReference type="ARBA" id="ARBA00022989"/>
    </source>
</evidence>
<feature type="disulfide bond" evidence="43">
    <location>
        <begin position="2033"/>
        <end position="2042"/>
    </location>
</feature>
<dbReference type="PANTHER" id="PTHR13802:SF52">
    <property type="entry name" value="MUCIN-4"/>
    <property type="match status" value="1"/>
</dbReference>
<evidence type="ECO:0000256" key="36">
    <source>
        <dbReference type="ARBA" id="ARBA00047899"/>
    </source>
</evidence>
<dbReference type="PROSITE" id="PS51233">
    <property type="entry name" value="VWFD"/>
    <property type="match status" value="1"/>
</dbReference>
<evidence type="ECO:0000313" key="52">
    <source>
        <dbReference type="Proteomes" id="UP000006813"/>
    </source>
</evidence>
<evidence type="ECO:0000256" key="13">
    <source>
        <dbReference type="ARBA" id="ARBA00022475"/>
    </source>
</evidence>
<keyword evidence="17" id="KW-0597">Phosphoprotein</keyword>
<dbReference type="EC" id="2.7.11.1" evidence="11"/>
<evidence type="ECO:0000256" key="31">
    <source>
        <dbReference type="ARBA" id="ARBA00023137"/>
    </source>
</evidence>
<dbReference type="CDD" id="cd14274">
    <property type="entry name" value="UBA_ACK1"/>
    <property type="match status" value="1"/>
</dbReference>
<dbReference type="PROSITE" id="PS00022">
    <property type="entry name" value="EGF_1"/>
    <property type="match status" value="1"/>
</dbReference>
<keyword evidence="15" id="KW-0963">Cytoplasm</keyword>
<gene>
    <name evidence="51" type="ORF">GW7_00055</name>
</gene>
<dbReference type="InterPro" id="IPR001245">
    <property type="entry name" value="Ser-Thr/Tyr_kinase_cat_dom"/>
</dbReference>
<keyword evidence="32 43" id="KW-1015">Disulfide bond</keyword>
<comment type="catalytic activity">
    <reaction evidence="37">
        <text>L-seryl-[protein] + ATP = O-phospho-L-seryl-[protein] + ADP + H(+)</text>
        <dbReference type="Rhea" id="RHEA:17989"/>
        <dbReference type="Rhea" id="RHEA-COMP:9863"/>
        <dbReference type="Rhea" id="RHEA-COMP:11604"/>
        <dbReference type="ChEBI" id="CHEBI:15378"/>
        <dbReference type="ChEBI" id="CHEBI:29999"/>
        <dbReference type="ChEBI" id="CHEBI:30616"/>
        <dbReference type="ChEBI" id="CHEBI:83421"/>
        <dbReference type="ChEBI" id="CHEBI:456216"/>
        <dbReference type="EC" id="2.7.11.1"/>
    </reaction>
</comment>
<evidence type="ECO:0000256" key="14">
    <source>
        <dbReference type="ARBA" id="ARBA00022481"/>
    </source>
</evidence>
<dbReference type="Pfam" id="PF09027">
    <property type="entry name" value="GTPase_binding"/>
    <property type="match status" value="1"/>
</dbReference>
<dbReference type="GO" id="GO:0006897">
    <property type="term" value="P:endocytosis"/>
    <property type="evidence" value="ECO:0007669"/>
    <property type="project" value="UniProtKB-KW"/>
</dbReference>
<feature type="compositionally biased region" description="Polar residues" evidence="45">
    <location>
        <begin position="1080"/>
        <end position="1097"/>
    </location>
</feature>
<evidence type="ECO:0000256" key="39">
    <source>
        <dbReference type="ARBA" id="ARBA00072244"/>
    </source>
</evidence>
<dbReference type="SMART" id="SM00539">
    <property type="entry name" value="NIDO"/>
    <property type="match status" value="1"/>
</dbReference>
<evidence type="ECO:0000256" key="35">
    <source>
        <dbReference type="ARBA" id="ARBA00023329"/>
    </source>
</evidence>
<keyword evidence="13" id="KW-1003">Cell membrane</keyword>
<evidence type="ECO:0000256" key="32">
    <source>
        <dbReference type="ARBA" id="ARBA00023157"/>
    </source>
</evidence>
<dbReference type="Pfam" id="PF23263">
    <property type="entry name" value="C8-3_MUC4"/>
    <property type="match status" value="1"/>
</dbReference>
<dbReference type="Pfam" id="PF11555">
    <property type="entry name" value="Inhibitor_Mig-6"/>
    <property type="match status" value="1"/>
</dbReference>
<dbReference type="FunFam" id="1.10.510.10:FF:000080">
    <property type="entry name" value="Putative activated CDC42 kinase 1"/>
    <property type="match status" value="1"/>
</dbReference>
<dbReference type="Gene3D" id="1.10.510.10">
    <property type="entry name" value="Transferase(Phosphotransferase) domain 1"/>
    <property type="match status" value="1"/>
</dbReference>
<dbReference type="Gene3D" id="3.30.200.20">
    <property type="entry name" value="Phosphorylase Kinase, domain 1"/>
    <property type="match status" value="1"/>
</dbReference>
<sequence>MPAARRFPGLELSFPLLARLRRRLYTRLGSSSMQPEEGTAWLLELLSEVQLQQYFLRLRDDLNVTRLSHFEYVKNEDLEKIGMGRPGQRRLWEAVKRRKALCKRKSWMSKLGGAVGSTGPVPWKEQDLGSRPKVFSGKRLEAEFPPHHSQSTFRKPSPTPGAPAGEGPLQSLTCLIGEKDLRLLEKLGDGSFGVVRRGEWDSPSGKTVSVAVKCLKPDVLSQPEAMDDFIREVNAMHSLDHRNLIRLYGVVLTPPMKMVTELAPLGSLLDRLRKHQGHFLLGTLSRYAVQVAEGMGYLESKRFIHRDLAARNLLLATRDLVKIGDFGLMRALPQNDDHYVMQEHRKVPFAWCAPESLKTRTFSHASDTWMFGVTLWEMFTYGQEPWIGLNGSQILHKIDKEGERLPRPEDCPQDIYNVMVQCWAHKPEDRPTFVALRDFLLEAQPTDMRALQDFEEPDKLHIQMNDVITVIEGSSSGGGGTLSLSVGQSTWWGDPVLPAQPTSGCIDRAWSVSATLGVRITSGPYKTPERVLRRVESREEEGVVAHPEADCNWGLPWDLPSPETPGVGWREDVRAENYWWRGQNTRTLCVGPFPRNVVTSVAGLSAQDISQPLQNSFIHTGHGDSDPRHCWGFPDRIDELYLGNPMDPPDLLSVELSTSRPSQHLGRLKKPTYDPVSEDPDALASDFKRLGLRKPGLPWGLWLSKPSARVPGTKAGRGVSGGASEVTLIDFGEDPVVPAPRPCAPSLAQLAMDACSLLDKTPPQSPTRALPRPLHPTPVVDWDARPLPPPPAYDDVAQDEDDFEVCSINSTLVGTGLATGPCQGETNYAFMPEPERCPLALEDNLFLPSQGGAPPPSSAQTAQIFQALQQECMRQLQVPTGSLAPSPGPASDDKPQVPPRVPIPPRPTRPRVELSPAPSGEEELGRWPGPVSPPRVPPREPLSPQSSRTPSPLVPPGSSPLPPRLSSSPGKTMPTTQSFASDPKYATPQVIQAPGPRAGPCILPIVRDGRKVSSTHYYLLPERPPYLERYQRFLREASSPEEPALQPVPLLPPPPSTPAPAAPTATVRPMPQAAPDPKANFSTNNSNPAVRPPTSQRGCPGDGLETARQADEVQMVRGWAVGGQSQGTQQAGHGADGHCAQLQAMVHGVTTEECQAALQCHGWSMQRAAQYLKVEQLFGLGLRPRLECHKVLEMFDWNLEQAGCHLLGSFGPAHHKKLTCERGGSGRDRRPLCSSRCHFCATQLQPRTVWSYEREALDQGPLGAPELPVLLPPGLHTLLLPGPGVPLFPYGVSHGDRHFVRIAVDFTSQLFRIKIGFPLGSSLWDSFYVNNGQIFFPESDYQIFPYPNPPPGGFTGRDPVATVAPFWDDADFSSQKGEIFYQEYETLYNEPNCPQTNTYQAILSTDGSRSYALFLYQSGGMQWDVTQHQGNPVLMGFSSGDGYFENSPLMSRPLWEKYRPDQFLDPKLGVRRLQIYRLHREERPNFRLRCLQRLSSQQLSSQAPSWARRPIFCPCSWQQGRWDLRFQPLRIGRELETQNWCCRWNDHPRFCALYHEQWPQVGCAAYRPPRPAWMFGDPHITTLDDTSFTFNGLGDFLLVRAWGSNSSFLLEGRTAQTGSASATNFIAFATQYEAGRLNPITVQFLLGPNDTVHVLHNNGSVTFETSQEDAEGTEMFNATGVLLMRNGSLVSASFDGTVTISVTALSNILHAVSSLPEEYWDHTKGLLGVWNNNPEDGFRMPNGSCVPHNSSEEMLFHYGMTWALNGTGLLGMRHDPLPSNFTPIFLSQLSKNSPLASGCDGDKQCIYDTLATGDTQASLHTRELFRMNQLMNATLNQFPPSISDCHVMEAYKDKTSQFQCTSNSENVTFELQGNHTSFQILKNGTLLWAPNSPEPVTLEILVQDPKTGLSSVLQPKTVARFCSSRSQCLYNQTRRVGNSSLEEASCQCGKDTFGRHCERSKDPCDERCFPNVQCIPGRGCGACPRFMTGDGRHCTALVDPLLCQNKSCPVNYCYNHGHCFVSQTQGCQLACTCPPAFTDARCFLAGNTFVPSVLGELPVRPIQLSLREEENATKEDVNASVAYRLEHLDVRAFLRNSHVEHSHSIALPSGLSIQHWKVVSEFGYRPRGPVIHFLNQQLLDAVVRAFLTQEWGARQKSSPEARKLNTSNLGLYFKCYGYEGYHLVYRPQNGLTCVSPCSEDHCQHGGQCQHLPDGLHCSCVSFSIYTSWGERCEHLSMKLGAFFGILFGSLGALVLLGVVVWVALRLRGLSKAEYPLPLEN</sequence>
<dbReference type="Pfam" id="PF22931">
    <property type="entry name" value="SAM_TNK"/>
    <property type="match status" value="1"/>
</dbReference>
<feature type="active site" description="Proton acceptor" evidence="41">
    <location>
        <position position="307"/>
    </location>
</feature>
<keyword evidence="22 42" id="KW-0547">Nucleotide-binding</keyword>
<dbReference type="Pfam" id="PF06119">
    <property type="entry name" value="NIDO"/>
    <property type="match status" value="2"/>
</dbReference>
<keyword evidence="14" id="KW-0488">Methylation</keyword>
<evidence type="ECO:0000256" key="20">
    <source>
        <dbReference type="ARBA" id="ARBA00022692"/>
    </source>
</evidence>
<dbReference type="FunFam" id="4.10.680.10:FF:000001">
    <property type="entry name" value="activated CDC42 kinase 1 isoform X1"/>
    <property type="match status" value="1"/>
</dbReference>
<dbReference type="GO" id="GO:0005829">
    <property type="term" value="C:cytosol"/>
    <property type="evidence" value="ECO:0007669"/>
    <property type="project" value="UniProtKB-SubCell"/>
</dbReference>
<dbReference type="InterPro" id="IPR015116">
    <property type="entry name" value="Cdc42-bd-like"/>
</dbReference>
<accession>G5ALB1</accession>
<keyword evidence="16" id="KW-0723">Serine/threonine-protein kinase</keyword>
<dbReference type="InterPro" id="IPR037085">
    <property type="entry name" value="Cdc42-bd-like_dom_sf"/>
</dbReference>
<evidence type="ECO:0000256" key="45">
    <source>
        <dbReference type="SAM" id="MobiDB-lite"/>
    </source>
</evidence>
<feature type="region of interest" description="Disordered" evidence="45">
    <location>
        <begin position="145"/>
        <end position="169"/>
    </location>
</feature>
<dbReference type="InterPro" id="IPR055175">
    <property type="entry name" value="ACK/TNK-like_SAM"/>
</dbReference>
<evidence type="ECO:0000256" key="12">
    <source>
        <dbReference type="ARBA" id="ARBA00022443"/>
    </source>
</evidence>
<protein>
    <recommendedName>
        <fullName evidence="39">Activated CDC42 kinase 1</fullName>
        <ecNumber evidence="10">2.7.10.2</ecNumber>
        <ecNumber evidence="11">2.7.11.1</ecNumber>
    </recommendedName>
    <alternativeName>
        <fullName evidence="40">Tyrosine kinase non-receptor protein 2</fullName>
    </alternativeName>
</protein>
<dbReference type="PROSITE" id="PS00109">
    <property type="entry name" value="PROTEIN_KINASE_TYR"/>
    <property type="match status" value="1"/>
</dbReference>
<feature type="binding site" evidence="42">
    <location>
        <begin position="187"/>
        <end position="195"/>
    </location>
    <ligand>
        <name>ATP</name>
        <dbReference type="ChEBI" id="CHEBI:30616"/>
    </ligand>
</feature>
<evidence type="ECO:0000256" key="25">
    <source>
        <dbReference type="ARBA" id="ARBA00022840"/>
    </source>
</evidence>
<dbReference type="GO" id="GO:0004674">
    <property type="term" value="F:protein serine/threonine kinase activity"/>
    <property type="evidence" value="ECO:0007669"/>
    <property type="project" value="UniProtKB-KW"/>
</dbReference>
<feature type="domain" description="VWFD" evidence="50">
    <location>
        <begin position="1570"/>
        <end position="1770"/>
    </location>
</feature>
<feature type="compositionally biased region" description="Pro residues" evidence="45">
    <location>
        <begin position="930"/>
        <end position="941"/>
    </location>
</feature>
<evidence type="ECO:0000256" key="11">
    <source>
        <dbReference type="ARBA" id="ARBA00012513"/>
    </source>
</evidence>
<dbReference type="InParanoid" id="G5ALB1"/>
<dbReference type="InterPro" id="IPR017441">
    <property type="entry name" value="Protein_kinase_ATP_BS"/>
</dbReference>
<evidence type="ECO:0000256" key="4">
    <source>
        <dbReference type="ARBA" id="ARBA00004177"/>
    </source>
</evidence>
<feature type="region of interest" description="Disordered" evidence="45">
    <location>
        <begin position="659"/>
        <end position="679"/>
    </location>
</feature>
<keyword evidence="27" id="KW-0832">Ubl conjugation</keyword>
<comment type="subcellular location">
    <subcellularLocation>
        <location evidence="8">Cell junction</location>
        <location evidence="8">Adherens junction</location>
    </subcellularLocation>
    <subcellularLocation>
        <location evidence="6">Cell membrane</location>
    </subcellularLocation>
    <subcellularLocation>
        <location evidence="7">Cytoplasm</location>
        <location evidence="7">Cytosol</location>
    </subcellularLocation>
    <subcellularLocation>
        <location evidence="5">Cytoplasmic vesicle membrane</location>
        <topology evidence="5">Peripheral membrane protein</topology>
        <orientation evidence="5">Cytoplasmic side</orientation>
    </subcellularLocation>
    <subcellularLocation>
        <location evidence="3">Cytoplasmic vesicle</location>
        <location evidence="3">Clathrin-coated vesicle</location>
    </subcellularLocation>
    <subcellularLocation>
        <location evidence="4">Endosome</location>
    </subcellularLocation>
    <subcellularLocation>
        <location evidence="9">Membrane</location>
        <location evidence="9">Clathrin-coated pit</location>
    </subcellularLocation>
    <subcellularLocation>
        <location evidence="2">Nucleus</location>
    </subcellularLocation>
</comment>
<dbReference type="STRING" id="10181.G5ALB1"/>
<dbReference type="InterPro" id="IPR051495">
    <property type="entry name" value="Epithelial_Barrier/Signaling"/>
</dbReference>
<keyword evidence="31" id="KW-0829">Tyrosine-protein kinase</keyword>
<dbReference type="FunFam" id="3.30.200.20:FF:000107">
    <property type="entry name" value="Putative activated CDC42 kinase 1"/>
    <property type="match status" value="1"/>
</dbReference>
<evidence type="ECO:0000256" key="34">
    <source>
        <dbReference type="ARBA" id="ARBA00023242"/>
    </source>
</evidence>
<evidence type="ECO:0000256" key="17">
    <source>
        <dbReference type="ARBA" id="ARBA00022553"/>
    </source>
</evidence>
<keyword evidence="29 46" id="KW-1133">Transmembrane helix</keyword>
<dbReference type="eggNOG" id="ENOG502QUJ0">
    <property type="taxonomic scope" value="Eukaryota"/>
</dbReference>
<evidence type="ECO:0000256" key="46">
    <source>
        <dbReference type="SAM" id="Phobius"/>
    </source>
</evidence>
<keyword evidence="35" id="KW-0968">Cytoplasmic vesicle</keyword>
<keyword evidence="30 46" id="KW-0472">Membrane</keyword>
<organism evidence="51 52">
    <name type="scientific">Heterocephalus glaber</name>
    <name type="common">Naked mole rat</name>
    <dbReference type="NCBI Taxonomy" id="10181"/>
    <lineage>
        <taxon>Eukaryota</taxon>
        <taxon>Metazoa</taxon>
        <taxon>Chordata</taxon>
        <taxon>Craniata</taxon>
        <taxon>Vertebrata</taxon>
        <taxon>Euteleostomi</taxon>
        <taxon>Mammalia</taxon>
        <taxon>Eutheria</taxon>
        <taxon>Euarchontoglires</taxon>
        <taxon>Glires</taxon>
        <taxon>Rodentia</taxon>
        <taxon>Hystricomorpha</taxon>
        <taxon>Bathyergidae</taxon>
        <taxon>Heterocephalus</taxon>
    </lineage>
</organism>
<proteinExistence type="inferred from homology"/>
<evidence type="ECO:0000256" key="42">
    <source>
        <dbReference type="PIRSR" id="PIRSR630220-2"/>
    </source>
</evidence>
<evidence type="ECO:0000256" key="28">
    <source>
        <dbReference type="ARBA" id="ARBA00022949"/>
    </source>
</evidence>
<feature type="domain" description="EGF-like" evidence="48">
    <location>
        <begin position="2004"/>
        <end position="2043"/>
    </location>
</feature>
<evidence type="ECO:0000256" key="16">
    <source>
        <dbReference type="ARBA" id="ARBA00022527"/>
    </source>
</evidence>
<comment type="catalytic activity">
    <reaction evidence="36">
        <text>L-threonyl-[protein] + ATP = O-phospho-L-threonyl-[protein] + ADP + H(+)</text>
        <dbReference type="Rhea" id="RHEA:46608"/>
        <dbReference type="Rhea" id="RHEA-COMP:11060"/>
        <dbReference type="Rhea" id="RHEA-COMP:11605"/>
        <dbReference type="ChEBI" id="CHEBI:15378"/>
        <dbReference type="ChEBI" id="CHEBI:30013"/>
        <dbReference type="ChEBI" id="CHEBI:30616"/>
        <dbReference type="ChEBI" id="CHEBI:61977"/>
        <dbReference type="ChEBI" id="CHEBI:456216"/>
        <dbReference type="EC" id="2.7.11.1"/>
    </reaction>
</comment>
<dbReference type="Pfam" id="PF00094">
    <property type="entry name" value="VWD"/>
    <property type="match status" value="1"/>
</dbReference>
<evidence type="ECO:0000256" key="26">
    <source>
        <dbReference type="ARBA" id="ARBA00022842"/>
    </source>
</evidence>
<evidence type="ECO:0000256" key="27">
    <source>
        <dbReference type="ARBA" id="ARBA00022843"/>
    </source>
</evidence>
<evidence type="ECO:0000256" key="37">
    <source>
        <dbReference type="ARBA" id="ARBA00048679"/>
    </source>
</evidence>
<evidence type="ECO:0000256" key="8">
    <source>
        <dbReference type="ARBA" id="ARBA00004536"/>
    </source>
</evidence>
<evidence type="ECO:0000259" key="50">
    <source>
        <dbReference type="PROSITE" id="PS51233"/>
    </source>
</evidence>
<feature type="region of interest" description="Disordered" evidence="45">
    <location>
        <begin position="1038"/>
        <end position="1104"/>
    </location>
</feature>
<dbReference type="SMART" id="SM00219">
    <property type="entry name" value="TyrKc"/>
    <property type="match status" value="1"/>
</dbReference>
<dbReference type="GO" id="GO:0007165">
    <property type="term" value="P:signal transduction"/>
    <property type="evidence" value="ECO:0007669"/>
    <property type="project" value="InterPro"/>
</dbReference>
<dbReference type="GO" id="GO:0005176">
    <property type="term" value="F:ErbB-2 class receptor binding"/>
    <property type="evidence" value="ECO:0007669"/>
    <property type="project" value="TreeGrafter"/>
</dbReference>
<evidence type="ECO:0000259" key="48">
    <source>
        <dbReference type="PROSITE" id="PS50026"/>
    </source>
</evidence>
<dbReference type="SMART" id="SM00181">
    <property type="entry name" value="EGF"/>
    <property type="match status" value="4"/>
</dbReference>
<keyword evidence="25 42" id="KW-0067">ATP-binding</keyword>
<dbReference type="SMART" id="SM00216">
    <property type="entry name" value="VWD"/>
    <property type="match status" value="1"/>
</dbReference>
<keyword evidence="26" id="KW-0460">Magnesium</keyword>
<evidence type="ECO:0000256" key="38">
    <source>
        <dbReference type="ARBA" id="ARBA00060742"/>
    </source>
</evidence>
<evidence type="ECO:0000256" key="22">
    <source>
        <dbReference type="ARBA" id="ARBA00022741"/>
    </source>
</evidence>
<evidence type="ECO:0000256" key="43">
    <source>
        <dbReference type="PROSITE-ProRule" id="PRU00076"/>
    </source>
</evidence>
<dbReference type="InterPro" id="IPR000742">
    <property type="entry name" value="EGF"/>
</dbReference>
<evidence type="ECO:0000256" key="9">
    <source>
        <dbReference type="ARBA" id="ARBA00004600"/>
    </source>
</evidence>
<dbReference type="InterPro" id="IPR020635">
    <property type="entry name" value="Tyr_kinase_cat_dom"/>
</dbReference>
<dbReference type="GO" id="GO:0005634">
    <property type="term" value="C:nucleus"/>
    <property type="evidence" value="ECO:0007669"/>
    <property type="project" value="UniProtKB-SubCell"/>
</dbReference>
<keyword evidence="21" id="KW-0479">Metal-binding</keyword>
<evidence type="ECO:0000259" key="47">
    <source>
        <dbReference type="PROSITE" id="PS50011"/>
    </source>
</evidence>
<evidence type="ECO:0000256" key="1">
    <source>
        <dbReference type="ARBA" id="ARBA00001946"/>
    </source>
</evidence>
<dbReference type="FunCoup" id="G5ALB1">
    <property type="interactions" value="334"/>
</dbReference>
<evidence type="ECO:0000256" key="6">
    <source>
        <dbReference type="ARBA" id="ARBA00004236"/>
    </source>
</evidence>
<dbReference type="InterPro" id="IPR030220">
    <property type="entry name" value="Ack1_UBA_dom"/>
</dbReference>
<dbReference type="InterPro" id="IPR000719">
    <property type="entry name" value="Prot_kinase_dom"/>
</dbReference>
<dbReference type="PROSITE" id="PS51220">
    <property type="entry name" value="NIDO"/>
    <property type="match status" value="1"/>
</dbReference>
<dbReference type="GO" id="GO:0004715">
    <property type="term" value="F:non-membrane spanning protein tyrosine kinase activity"/>
    <property type="evidence" value="ECO:0007669"/>
    <property type="project" value="UniProtKB-EC"/>
</dbReference>
<feature type="domain" description="EGF-like" evidence="48">
    <location>
        <begin position="2194"/>
        <end position="2233"/>
    </location>
</feature>
<keyword evidence="19" id="KW-0808">Transferase</keyword>
<feature type="compositionally biased region" description="Low complexity" evidence="45">
    <location>
        <begin position="1062"/>
        <end position="1071"/>
    </location>
</feature>
<comment type="cofactor">
    <cofactor evidence="1">
        <name>Mg(2+)</name>
        <dbReference type="ChEBI" id="CHEBI:18420"/>
    </cofactor>
</comment>
<dbReference type="PROSITE" id="PS00107">
    <property type="entry name" value="PROTEIN_KINASE_ATP"/>
    <property type="match status" value="1"/>
</dbReference>
<dbReference type="InterPro" id="IPR003886">
    <property type="entry name" value="NIDO_dom"/>
</dbReference>
<dbReference type="GO" id="GO:0005905">
    <property type="term" value="C:clathrin-coated pit"/>
    <property type="evidence" value="ECO:0007669"/>
    <property type="project" value="UniProtKB-SubCell"/>
</dbReference>
<evidence type="ECO:0000256" key="7">
    <source>
        <dbReference type="ARBA" id="ARBA00004514"/>
    </source>
</evidence>
<evidence type="ECO:0000256" key="41">
    <source>
        <dbReference type="PIRSR" id="PIRSR630220-1"/>
    </source>
</evidence>
<evidence type="ECO:0000256" key="15">
    <source>
        <dbReference type="ARBA" id="ARBA00022490"/>
    </source>
</evidence>
<dbReference type="SUPFAM" id="SSF56112">
    <property type="entry name" value="Protein kinase-like (PK-like)"/>
    <property type="match status" value="1"/>
</dbReference>
<reference evidence="51 52" key="1">
    <citation type="journal article" date="2011" name="Nature">
        <title>Genome sequencing reveals insights into physiology and longevity of the naked mole rat.</title>
        <authorList>
            <person name="Kim E.B."/>
            <person name="Fang X."/>
            <person name="Fushan A.A."/>
            <person name="Huang Z."/>
            <person name="Lobanov A.V."/>
            <person name="Han L."/>
            <person name="Marino S.M."/>
            <person name="Sun X."/>
            <person name="Turanov A.A."/>
            <person name="Yang P."/>
            <person name="Yim S.H."/>
            <person name="Zhao X."/>
            <person name="Kasaikina M.V."/>
            <person name="Stoletzki N."/>
            <person name="Peng C."/>
            <person name="Polak P."/>
            <person name="Xiong Z."/>
            <person name="Kiezun A."/>
            <person name="Zhu Y."/>
            <person name="Chen Y."/>
            <person name="Kryukov G.V."/>
            <person name="Zhang Q."/>
            <person name="Peshkin L."/>
            <person name="Yang L."/>
            <person name="Bronson R.T."/>
            <person name="Buffenstein R."/>
            <person name="Wang B."/>
            <person name="Han C."/>
            <person name="Li Q."/>
            <person name="Chen L."/>
            <person name="Zhao W."/>
            <person name="Sunyaev S.R."/>
            <person name="Park T.J."/>
            <person name="Zhang G."/>
            <person name="Wang J."/>
            <person name="Gladyshev V.N."/>
        </authorList>
    </citation>
    <scope>NUCLEOTIDE SEQUENCE [LARGE SCALE GENOMIC DNA]</scope>
</reference>
<evidence type="ECO:0000256" key="40">
    <source>
        <dbReference type="ARBA" id="ARBA00077194"/>
    </source>
</evidence>
<dbReference type="PROSITE" id="PS50011">
    <property type="entry name" value="PROTEIN_KINASE_DOM"/>
    <property type="match status" value="1"/>
</dbReference>
<feature type="domain" description="Protein kinase" evidence="47">
    <location>
        <begin position="181"/>
        <end position="440"/>
    </location>
</feature>
<feature type="binding site" evidence="42 44">
    <location>
        <position position="213"/>
    </location>
    <ligand>
        <name>ATP</name>
        <dbReference type="ChEBI" id="CHEBI:30616"/>
    </ligand>
</feature>
<dbReference type="CDD" id="cd09539">
    <property type="entry name" value="SAM_TNK-like"/>
    <property type="match status" value="1"/>
</dbReference>
<feature type="region of interest" description="Disordered" evidence="45">
    <location>
        <begin position="879"/>
        <end position="996"/>
    </location>
</feature>